<dbReference type="Proteomes" id="UP000220969">
    <property type="component" value="Unassembled WGS sequence"/>
</dbReference>
<dbReference type="EMBL" id="NUEH01000047">
    <property type="protein sequence ID" value="PEI84416.1"/>
    <property type="molecule type" value="Genomic_DNA"/>
</dbReference>
<evidence type="ECO:0000313" key="1">
    <source>
        <dbReference type="EMBL" id="PEI84416.1"/>
    </source>
</evidence>
<proteinExistence type="predicted"/>
<accession>A0AB73RD88</accession>
<gene>
    <name evidence="1" type="ORF">CN678_19875</name>
</gene>
<dbReference type="AlphaFoldDB" id="A0AB73RD88"/>
<comment type="caution">
    <text evidence="1">The sequence shown here is derived from an EMBL/GenBank/DDBJ whole genome shotgun (WGS) entry which is preliminary data.</text>
</comment>
<protein>
    <submittedName>
        <fullName evidence="1">Fructose-2,6-bisphosphatase</fullName>
    </submittedName>
</protein>
<organism evidence="1">
    <name type="scientific">Bacillus toyonensis</name>
    <dbReference type="NCBI Taxonomy" id="155322"/>
    <lineage>
        <taxon>Bacteria</taxon>
        <taxon>Bacillati</taxon>
        <taxon>Bacillota</taxon>
        <taxon>Bacilli</taxon>
        <taxon>Bacillales</taxon>
        <taxon>Bacillaceae</taxon>
        <taxon>Bacillus</taxon>
        <taxon>Bacillus cereus group</taxon>
    </lineage>
</organism>
<sequence>MAFWEQNIEVMDELAEINNLNFGNPNVQKRLVKEKLIRIFETKPNPQVNKLFIVHDYSFDESIQSLDFLDTIILKLKGSGLGYSFVGLKSLNQFISWASEHSSN</sequence>
<name>A0AB73RD88_9BACI</name>
<reference evidence="1" key="1">
    <citation type="submission" date="2017-09" db="EMBL/GenBank/DDBJ databases">
        <title>Large-scale bioinformatics analysis of Bacillus genomes uncovers conserved roles of natural products in bacterial physiology.</title>
        <authorList>
            <consortium name="Agbiome Team Llc"/>
            <person name="Bleich R.M."/>
            <person name="Kirk G.J."/>
            <person name="Santa Maria K.C."/>
            <person name="Allen S.E."/>
            <person name="Farag S."/>
            <person name="Shank E.A."/>
            <person name="Bowers A."/>
        </authorList>
    </citation>
    <scope>NUCLEOTIDE SEQUENCE</scope>
    <source>
        <strain evidence="1">AFS005430</strain>
    </source>
</reference>